<keyword evidence="4" id="KW-1185">Reference proteome</keyword>
<evidence type="ECO:0000313" key="3">
    <source>
        <dbReference type="EMBL" id="TPX47440.1"/>
    </source>
</evidence>
<dbReference type="VEuPathDB" id="FungiDB:SeMB42_g03319"/>
<dbReference type="EMBL" id="QEAN01000116">
    <property type="protein sequence ID" value="TPX47435.1"/>
    <property type="molecule type" value="Genomic_DNA"/>
</dbReference>
<organism evidence="3 4">
    <name type="scientific">Synchytrium endobioticum</name>
    <dbReference type="NCBI Taxonomy" id="286115"/>
    <lineage>
        <taxon>Eukaryota</taxon>
        <taxon>Fungi</taxon>
        <taxon>Fungi incertae sedis</taxon>
        <taxon>Chytridiomycota</taxon>
        <taxon>Chytridiomycota incertae sedis</taxon>
        <taxon>Chytridiomycetes</taxon>
        <taxon>Synchytriales</taxon>
        <taxon>Synchytriaceae</taxon>
        <taxon>Synchytrium</taxon>
    </lineage>
</organism>
<feature type="compositionally biased region" description="Polar residues" evidence="1">
    <location>
        <begin position="8"/>
        <end position="21"/>
    </location>
</feature>
<proteinExistence type="predicted"/>
<evidence type="ECO:0000313" key="2">
    <source>
        <dbReference type="EMBL" id="TPX47435.1"/>
    </source>
</evidence>
<sequence length="74" mass="7637">MPVGCGSNLETTGCDSNLSNPSPTPATHKAAYSASRGSYLAVCICRLSKTRLVVKSPVCGIQVVIGSKTSQTHV</sequence>
<evidence type="ECO:0000256" key="1">
    <source>
        <dbReference type="SAM" id="MobiDB-lite"/>
    </source>
</evidence>
<protein>
    <submittedName>
        <fullName evidence="3">Uncharacterized protein</fullName>
    </submittedName>
</protein>
<dbReference type="Proteomes" id="UP000317494">
    <property type="component" value="Unassembled WGS sequence"/>
</dbReference>
<accession>A0A507D984</accession>
<evidence type="ECO:0000313" key="4">
    <source>
        <dbReference type="Proteomes" id="UP000317494"/>
    </source>
</evidence>
<comment type="caution">
    <text evidence="3">The sequence shown here is derived from an EMBL/GenBank/DDBJ whole genome shotgun (WGS) entry which is preliminary data.</text>
</comment>
<dbReference type="VEuPathDB" id="FungiDB:SeMB42_g03321"/>
<dbReference type="EMBL" id="QEAN01000116">
    <property type="protein sequence ID" value="TPX47440.1"/>
    <property type="molecule type" value="Genomic_DNA"/>
</dbReference>
<name>A0A507D984_9FUNG</name>
<feature type="region of interest" description="Disordered" evidence="1">
    <location>
        <begin position="1"/>
        <end position="29"/>
    </location>
</feature>
<gene>
    <name evidence="3" type="ORF">SeMB42_g03319</name>
    <name evidence="2" type="ORF">SeMB42_g03321</name>
</gene>
<reference evidence="3 4" key="1">
    <citation type="journal article" date="2019" name="Sci. Rep.">
        <title>Comparative genomics of chytrid fungi reveal insights into the obligate biotrophic and pathogenic lifestyle of Synchytrium endobioticum.</title>
        <authorList>
            <person name="van de Vossenberg B.T.L.H."/>
            <person name="Warris S."/>
            <person name="Nguyen H.D.T."/>
            <person name="van Gent-Pelzer M.P.E."/>
            <person name="Joly D.L."/>
            <person name="van de Geest H.C."/>
            <person name="Bonants P.J.M."/>
            <person name="Smith D.S."/>
            <person name="Levesque C.A."/>
            <person name="van der Lee T.A.J."/>
        </authorList>
    </citation>
    <scope>NUCLEOTIDE SEQUENCE [LARGE SCALE GENOMIC DNA]</scope>
    <source>
        <strain evidence="3 4">MB42</strain>
    </source>
</reference>
<dbReference type="AlphaFoldDB" id="A0A507D984"/>